<evidence type="ECO:0000313" key="1">
    <source>
        <dbReference type="EMBL" id="CAH2086306.1"/>
    </source>
</evidence>
<sequence>MAGLRADRATARGAGLAASVDKPTFLLACYKYSTNASTASNALTALSFLDRRYPPRYSLGSILTVRFRTPPEKCRQGSRGHSRFCLIHPSLHIRTKWKKITISLSRRAASVRSAGVTVCTNTTRFDRITMTAAANAVVVTRGEIVENRNQVARELNKTTRVTRRRRLTGRAATRLASLPHAHSRTLAAAAGRRGASPPARLAATRCYTESRLTERIY</sequence>
<keyword evidence="2" id="KW-1185">Reference proteome</keyword>
<name>A0AAU9THH0_EUPED</name>
<evidence type="ECO:0000313" key="2">
    <source>
        <dbReference type="Proteomes" id="UP001153954"/>
    </source>
</evidence>
<gene>
    <name evidence="1" type="ORF">EEDITHA_LOCUS2700</name>
</gene>
<comment type="caution">
    <text evidence="1">The sequence shown here is derived from an EMBL/GenBank/DDBJ whole genome shotgun (WGS) entry which is preliminary data.</text>
</comment>
<dbReference type="Proteomes" id="UP001153954">
    <property type="component" value="Unassembled WGS sequence"/>
</dbReference>
<protein>
    <submittedName>
        <fullName evidence="1">Uncharacterized protein</fullName>
    </submittedName>
</protein>
<dbReference type="EMBL" id="CAKOGL010000005">
    <property type="protein sequence ID" value="CAH2086306.1"/>
    <property type="molecule type" value="Genomic_DNA"/>
</dbReference>
<reference evidence="1" key="1">
    <citation type="submission" date="2022-03" db="EMBL/GenBank/DDBJ databases">
        <authorList>
            <person name="Tunstrom K."/>
        </authorList>
    </citation>
    <scope>NUCLEOTIDE SEQUENCE</scope>
</reference>
<dbReference type="AlphaFoldDB" id="A0AAU9THH0"/>
<accession>A0AAU9THH0</accession>
<organism evidence="1 2">
    <name type="scientific">Euphydryas editha</name>
    <name type="common">Edith's checkerspot</name>
    <dbReference type="NCBI Taxonomy" id="104508"/>
    <lineage>
        <taxon>Eukaryota</taxon>
        <taxon>Metazoa</taxon>
        <taxon>Ecdysozoa</taxon>
        <taxon>Arthropoda</taxon>
        <taxon>Hexapoda</taxon>
        <taxon>Insecta</taxon>
        <taxon>Pterygota</taxon>
        <taxon>Neoptera</taxon>
        <taxon>Endopterygota</taxon>
        <taxon>Lepidoptera</taxon>
        <taxon>Glossata</taxon>
        <taxon>Ditrysia</taxon>
        <taxon>Papilionoidea</taxon>
        <taxon>Nymphalidae</taxon>
        <taxon>Nymphalinae</taxon>
        <taxon>Euphydryas</taxon>
    </lineage>
</organism>
<proteinExistence type="predicted"/>